<evidence type="ECO:0000256" key="1">
    <source>
        <dbReference type="SAM" id="MobiDB-lite"/>
    </source>
</evidence>
<evidence type="ECO:0000313" key="3">
    <source>
        <dbReference type="Proteomes" id="UP001434883"/>
    </source>
</evidence>
<accession>A0ABV0R507</accession>
<proteinExistence type="predicted"/>
<comment type="caution">
    <text evidence="2">The sequence shown here is derived from an EMBL/GenBank/DDBJ whole genome shotgun (WGS) entry which is preliminary data.</text>
</comment>
<protein>
    <submittedName>
        <fullName evidence="2">Uncharacterized protein</fullName>
    </submittedName>
</protein>
<feature type="region of interest" description="Disordered" evidence="1">
    <location>
        <begin position="29"/>
        <end position="70"/>
    </location>
</feature>
<gene>
    <name evidence="2" type="ORF">XENOCAPTIV_026673</name>
</gene>
<evidence type="ECO:0000313" key="2">
    <source>
        <dbReference type="EMBL" id="MEQ2203206.1"/>
    </source>
</evidence>
<keyword evidence="3" id="KW-1185">Reference proteome</keyword>
<feature type="compositionally biased region" description="Low complexity" evidence="1">
    <location>
        <begin position="41"/>
        <end position="52"/>
    </location>
</feature>
<dbReference type="Proteomes" id="UP001434883">
    <property type="component" value="Unassembled WGS sequence"/>
</dbReference>
<reference evidence="2 3" key="1">
    <citation type="submission" date="2021-06" db="EMBL/GenBank/DDBJ databases">
        <authorList>
            <person name="Palmer J.M."/>
        </authorList>
    </citation>
    <scope>NUCLEOTIDE SEQUENCE [LARGE SCALE GENOMIC DNA]</scope>
    <source>
        <strain evidence="2 3">XC_2019</strain>
        <tissue evidence="2">Muscle</tissue>
    </source>
</reference>
<organism evidence="2 3">
    <name type="scientific">Xenoophorus captivus</name>
    <dbReference type="NCBI Taxonomy" id="1517983"/>
    <lineage>
        <taxon>Eukaryota</taxon>
        <taxon>Metazoa</taxon>
        <taxon>Chordata</taxon>
        <taxon>Craniata</taxon>
        <taxon>Vertebrata</taxon>
        <taxon>Euteleostomi</taxon>
        <taxon>Actinopterygii</taxon>
        <taxon>Neopterygii</taxon>
        <taxon>Teleostei</taxon>
        <taxon>Neoteleostei</taxon>
        <taxon>Acanthomorphata</taxon>
        <taxon>Ovalentaria</taxon>
        <taxon>Atherinomorphae</taxon>
        <taxon>Cyprinodontiformes</taxon>
        <taxon>Goodeidae</taxon>
        <taxon>Xenoophorus</taxon>
    </lineage>
</organism>
<sequence length="152" mass="16070">MESQLLSDPERMHCVLASPLKSTFPLVTTSCESHRGPGAPTSPTSPLSSDSTDPLREVGATPRAGSSFQSSLTAGMQSLLEEITASPGLMESLLSGPYINSLLNCLSQNPDFAAQSPELLSMMLNPRAMEALLQIQDGLQTLSVEAPLLMPV</sequence>
<name>A0ABV0R507_9TELE</name>
<dbReference type="EMBL" id="JAHRIN010034278">
    <property type="protein sequence ID" value="MEQ2203206.1"/>
    <property type="molecule type" value="Genomic_DNA"/>
</dbReference>